<dbReference type="EMBL" id="GEDC01018837">
    <property type="protein sequence ID" value="JAS18461.1"/>
    <property type="molecule type" value="Transcribed_RNA"/>
</dbReference>
<dbReference type="AlphaFoldDB" id="A0A1B6CYJ1"/>
<organism evidence="1">
    <name type="scientific">Clastoptera arizonana</name>
    <name type="common">Arizona spittle bug</name>
    <dbReference type="NCBI Taxonomy" id="38151"/>
    <lineage>
        <taxon>Eukaryota</taxon>
        <taxon>Metazoa</taxon>
        <taxon>Ecdysozoa</taxon>
        <taxon>Arthropoda</taxon>
        <taxon>Hexapoda</taxon>
        <taxon>Insecta</taxon>
        <taxon>Pterygota</taxon>
        <taxon>Neoptera</taxon>
        <taxon>Paraneoptera</taxon>
        <taxon>Hemiptera</taxon>
        <taxon>Auchenorrhyncha</taxon>
        <taxon>Cercopoidea</taxon>
        <taxon>Clastopteridae</taxon>
        <taxon>Clastoptera</taxon>
    </lineage>
</organism>
<feature type="non-terminal residue" evidence="1">
    <location>
        <position position="1"/>
    </location>
</feature>
<reference evidence="1" key="1">
    <citation type="submission" date="2015-12" db="EMBL/GenBank/DDBJ databases">
        <title>De novo transcriptome assembly of four potential Pierce s Disease insect vectors from Arizona vineyards.</title>
        <authorList>
            <person name="Tassone E.E."/>
        </authorList>
    </citation>
    <scope>NUCLEOTIDE SEQUENCE</scope>
</reference>
<dbReference type="EMBL" id="GEDC01002414">
    <property type="protein sequence ID" value="JAS34884.1"/>
    <property type="molecule type" value="Transcribed_RNA"/>
</dbReference>
<sequence>PSRPRGTGPALPAYIREAICKRRKYRRIWQTTRHPVAKTAFNKSCNIVKRLLKEYKPESWNTYLTDLELEDGNAWKAAKILKSERVTRQPLHGQQGLVISIDIIWLMVRMQSSGTLSSRHCIPIYR</sequence>
<name>A0A1B6CYJ1_9HEMI</name>
<protein>
    <submittedName>
        <fullName evidence="1">Uncharacterized protein</fullName>
    </submittedName>
</protein>
<evidence type="ECO:0000313" key="2">
    <source>
        <dbReference type="EMBL" id="JAS34884.1"/>
    </source>
</evidence>
<accession>A0A1B6CYJ1</accession>
<proteinExistence type="predicted"/>
<evidence type="ECO:0000313" key="1">
    <source>
        <dbReference type="EMBL" id="JAS18461.1"/>
    </source>
</evidence>
<gene>
    <name evidence="1" type="ORF">g.40850</name>
    <name evidence="2" type="ORF">g.40858</name>
</gene>